<keyword evidence="2" id="KW-1185">Reference proteome</keyword>
<evidence type="ECO:0000313" key="1">
    <source>
        <dbReference type="EMBL" id="RUL51107.1"/>
    </source>
</evidence>
<name>A0A432LA52_9BACI</name>
<reference evidence="1 2" key="1">
    <citation type="submission" date="2018-12" db="EMBL/GenBank/DDBJ databases">
        <title>Lysinibacillus antri sp. nov., isolated from a cave soil.</title>
        <authorList>
            <person name="Narsing Rao M.P."/>
            <person name="Zhang H."/>
            <person name="Dong Z.-Y."/>
            <person name="Niu X.-K."/>
            <person name="Zhang K."/>
            <person name="Fang B.-Z."/>
            <person name="Kang Y.-Q."/>
            <person name="Xiao M."/>
            <person name="Li W.-J."/>
        </authorList>
    </citation>
    <scope>NUCLEOTIDE SEQUENCE [LARGE SCALE GENOMIC DNA]</scope>
    <source>
        <strain evidence="1 2">SYSU K30002</strain>
    </source>
</reference>
<evidence type="ECO:0000313" key="2">
    <source>
        <dbReference type="Proteomes" id="UP000287910"/>
    </source>
</evidence>
<dbReference type="RefSeq" id="WP_126659596.1">
    <property type="nucleotide sequence ID" value="NZ_RYYR01000017.1"/>
</dbReference>
<gene>
    <name evidence="1" type="ORF">EK386_12930</name>
</gene>
<dbReference type="AlphaFoldDB" id="A0A432LA52"/>
<sequence>MAAELWRLDGNNFALYIDGLHSKEIRNIKRSRDWQIIATYQKGGQVVGLQWRIPESEYRKARRIVNRVSKGVHDCTISEPTSVRKTG</sequence>
<organism evidence="1 2">
    <name type="scientific">Lysinibacillus antri</name>
    <dbReference type="NCBI Taxonomy" id="2498145"/>
    <lineage>
        <taxon>Bacteria</taxon>
        <taxon>Bacillati</taxon>
        <taxon>Bacillota</taxon>
        <taxon>Bacilli</taxon>
        <taxon>Bacillales</taxon>
        <taxon>Bacillaceae</taxon>
        <taxon>Lysinibacillus</taxon>
    </lineage>
</organism>
<proteinExistence type="predicted"/>
<accession>A0A432LA52</accession>
<comment type="caution">
    <text evidence="1">The sequence shown here is derived from an EMBL/GenBank/DDBJ whole genome shotgun (WGS) entry which is preliminary data.</text>
</comment>
<dbReference type="Proteomes" id="UP000287910">
    <property type="component" value="Unassembled WGS sequence"/>
</dbReference>
<protein>
    <submittedName>
        <fullName evidence="1">Uncharacterized protein</fullName>
    </submittedName>
</protein>
<dbReference type="EMBL" id="RYYR01000017">
    <property type="protein sequence ID" value="RUL51107.1"/>
    <property type="molecule type" value="Genomic_DNA"/>
</dbReference>